<dbReference type="InterPro" id="IPR051311">
    <property type="entry name" value="DedA_domain"/>
</dbReference>
<proteinExistence type="predicted"/>
<comment type="caution">
    <text evidence="3">The sequence shown here is derived from an EMBL/GenBank/DDBJ whole genome shotgun (WGS) entry which is preliminary data.</text>
</comment>
<evidence type="ECO:0000259" key="2">
    <source>
        <dbReference type="Pfam" id="PF09335"/>
    </source>
</evidence>
<keyword evidence="4" id="KW-1185">Reference proteome</keyword>
<dbReference type="AlphaFoldDB" id="A0A1Q9AZT9"/>
<dbReference type="PANTHER" id="PTHR42709:SF2">
    <property type="entry name" value="INNER MEMBRANE PROTEIN YOHD"/>
    <property type="match status" value="1"/>
</dbReference>
<dbReference type="Proteomes" id="UP000186364">
    <property type="component" value="Unassembled WGS sequence"/>
</dbReference>
<gene>
    <name evidence="3" type="ORF">BJF93_20750</name>
</gene>
<dbReference type="InterPro" id="IPR032816">
    <property type="entry name" value="VTT_dom"/>
</dbReference>
<dbReference type="GO" id="GO:0005886">
    <property type="term" value="C:plasma membrane"/>
    <property type="evidence" value="ECO:0007669"/>
    <property type="project" value="TreeGrafter"/>
</dbReference>
<reference evidence="3 4" key="1">
    <citation type="submission" date="2016-09" db="EMBL/GenBank/DDBJ databases">
        <title>Rhizobium sp. nov., a novel species isolated from the rice rhizosphere.</title>
        <authorList>
            <person name="Zhao J."/>
            <person name="Zhang X."/>
        </authorList>
    </citation>
    <scope>NUCLEOTIDE SEQUENCE [LARGE SCALE GENOMIC DNA]</scope>
    <source>
        <strain evidence="3 4">1.7048</strain>
    </source>
</reference>
<name>A0A1Q9AZT9_9HYPH</name>
<feature type="transmembrane region" description="Helical" evidence="1">
    <location>
        <begin position="6"/>
        <end position="28"/>
    </location>
</feature>
<dbReference type="Pfam" id="PF09335">
    <property type="entry name" value="VTT_dom"/>
    <property type="match status" value="1"/>
</dbReference>
<protein>
    <recommendedName>
        <fullName evidence="2">VTT domain-containing protein</fullName>
    </recommendedName>
</protein>
<keyword evidence="1" id="KW-1133">Transmembrane helix</keyword>
<feature type="transmembrane region" description="Helical" evidence="1">
    <location>
        <begin position="157"/>
        <end position="179"/>
    </location>
</feature>
<feature type="transmembrane region" description="Helical" evidence="1">
    <location>
        <begin position="40"/>
        <end position="59"/>
    </location>
</feature>
<keyword evidence="1" id="KW-0472">Membrane</keyword>
<dbReference type="RefSeq" id="WP_075626611.1">
    <property type="nucleotide sequence ID" value="NZ_FOAM01000009.1"/>
</dbReference>
<accession>A0A1Q9AZT9</accession>
<feature type="domain" description="VTT" evidence="2">
    <location>
        <begin position="22"/>
        <end position="141"/>
    </location>
</feature>
<evidence type="ECO:0000313" key="3">
    <source>
        <dbReference type="EMBL" id="OLP61224.1"/>
    </source>
</evidence>
<keyword evidence="1" id="KW-0812">Transmembrane</keyword>
<sequence length="189" mass="20634">MLEHLITSYGAFAVLIGAGVEGETAAFLGGVLAHRHLLPYWHAALAACLGSFIADQIFFLTGRYAQGWPIVQRALRSSALQRVTHLLETYPTGFILAFRFIYGIRTISPIVIGTTRIPTSRFLLLNAIAAIVWGIVITAIGFLFGEAVEALFGRLRLHAHLLVAVAALALIVPALWVAARAWRRHTPAR</sequence>
<dbReference type="EMBL" id="MKIP01000033">
    <property type="protein sequence ID" value="OLP61224.1"/>
    <property type="molecule type" value="Genomic_DNA"/>
</dbReference>
<evidence type="ECO:0000313" key="4">
    <source>
        <dbReference type="Proteomes" id="UP000186364"/>
    </source>
</evidence>
<dbReference type="PANTHER" id="PTHR42709">
    <property type="entry name" value="ALKALINE PHOSPHATASE LIKE PROTEIN"/>
    <property type="match status" value="1"/>
</dbReference>
<evidence type="ECO:0000256" key="1">
    <source>
        <dbReference type="SAM" id="Phobius"/>
    </source>
</evidence>
<feature type="transmembrane region" description="Helical" evidence="1">
    <location>
        <begin position="123"/>
        <end position="145"/>
    </location>
</feature>
<organism evidence="3 4">
    <name type="scientific">Xaviernesmea oryzae</name>
    <dbReference type="NCBI Taxonomy" id="464029"/>
    <lineage>
        <taxon>Bacteria</taxon>
        <taxon>Pseudomonadati</taxon>
        <taxon>Pseudomonadota</taxon>
        <taxon>Alphaproteobacteria</taxon>
        <taxon>Hyphomicrobiales</taxon>
        <taxon>Rhizobiaceae</taxon>
        <taxon>Rhizobium/Agrobacterium group</taxon>
        <taxon>Xaviernesmea</taxon>
    </lineage>
</organism>